<dbReference type="SUPFAM" id="SSF90112">
    <property type="entry name" value="Neurotransmitter-gated ion-channel transmembrane pore"/>
    <property type="match status" value="1"/>
</dbReference>
<evidence type="ECO:0000256" key="1">
    <source>
        <dbReference type="ARBA" id="ARBA00004141"/>
    </source>
</evidence>
<feature type="transmembrane region" description="Helical" evidence="5">
    <location>
        <begin position="269"/>
        <end position="290"/>
    </location>
</feature>
<protein>
    <submittedName>
        <fullName evidence="8">Neurotransmitter-gated ion-channel ligand-binding domain-containing protein</fullName>
    </submittedName>
</protein>
<keyword evidence="7" id="KW-1185">Reference proteome</keyword>
<dbReference type="CDD" id="cd18989">
    <property type="entry name" value="LGIC_ECD_cation"/>
    <property type="match status" value="1"/>
</dbReference>
<evidence type="ECO:0000313" key="7">
    <source>
        <dbReference type="Proteomes" id="UP000887565"/>
    </source>
</evidence>
<proteinExistence type="inferred from homology"/>
<feature type="chain" id="PRO_5038172285" evidence="5">
    <location>
        <begin position="21"/>
        <end position="472"/>
    </location>
</feature>
<evidence type="ECO:0000313" key="8">
    <source>
        <dbReference type="WBParaSite" id="nRc.2.0.1.t27338-RA"/>
    </source>
</evidence>
<comment type="subcellular location">
    <subcellularLocation>
        <location evidence="1">Membrane</location>
        <topology evidence="1">Multi-pass membrane protein</topology>
    </subcellularLocation>
</comment>
<dbReference type="InterPro" id="IPR006202">
    <property type="entry name" value="Neur_chan_lig-bd"/>
</dbReference>
<accession>A0A915JMK2</accession>
<evidence type="ECO:0000259" key="6">
    <source>
        <dbReference type="Pfam" id="PF02931"/>
    </source>
</evidence>
<dbReference type="PRINTS" id="PR00252">
    <property type="entry name" value="NRIONCHANNEL"/>
</dbReference>
<dbReference type="GO" id="GO:0016020">
    <property type="term" value="C:membrane"/>
    <property type="evidence" value="ECO:0007669"/>
    <property type="project" value="UniProtKB-SubCell"/>
</dbReference>
<keyword evidence="5" id="KW-0406">Ion transport</keyword>
<keyword evidence="5" id="KW-0407">Ion channel</keyword>
<comment type="caution">
    <text evidence="5">Lacks conserved residue(s) required for the propagation of feature annotation.</text>
</comment>
<evidence type="ECO:0000256" key="4">
    <source>
        <dbReference type="ARBA" id="ARBA00023136"/>
    </source>
</evidence>
<evidence type="ECO:0000256" key="3">
    <source>
        <dbReference type="ARBA" id="ARBA00022989"/>
    </source>
</evidence>
<keyword evidence="3 5" id="KW-1133">Transmembrane helix</keyword>
<dbReference type="WBParaSite" id="nRc.2.0.1.t27338-RA">
    <property type="protein sequence ID" value="nRc.2.0.1.t27338-RA"/>
    <property type="gene ID" value="nRc.2.0.1.g27338"/>
</dbReference>
<dbReference type="Pfam" id="PF02931">
    <property type="entry name" value="Neur_chan_LBD"/>
    <property type="match status" value="1"/>
</dbReference>
<dbReference type="Gene3D" id="1.20.58.390">
    <property type="entry name" value="Neurotransmitter-gated ion-channel transmembrane domain"/>
    <property type="match status" value="1"/>
</dbReference>
<dbReference type="GO" id="GO:0004888">
    <property type="term" value="F:transmembrane signaling receptor activity"/>
    <property type="evidence" value="ECO:0007669"/>
    <property type="project" value="InterPro"/>
</dbReference>
<dbReference type="InterPro" id="IPR018000">
    <property type="entry name" value="Neurotransmitter_ion_chnl_CS"/>
</dbReference>
<reference evidence="8" key="1">
    <citation type="submission" date="2022-11" db="UniProtKB">
        <authorList>
            <consortium name="WormBaseParasite"/>
        </authorList>
    </citation>
    <scope>IDENTIFICATION</scope>
</reference>
<dbReference type="Proteomes" id="UP000887565">
    <property type="component" value="Unplaced"/>
</dbReference>
<comment type="similarity">
    <text evidence="5">Belongs to the ligand-gated ion channel (TC 1.A.9) family.</text>
</comment>
<evidence type="ECO:0000256" key="5">
    <source>
        <dbReference type="RuleBase" id="RU000687"/>
    </source>
</evidence>
<dbReference type="SUPFAM" id="SSF63712">
    <property type="entry name" value="Nicotinic receptor ligand binding domain-like"/>
    <property type="match status" value="1"/>
</dbReference>
<feature type="transmembrane region" description="Helical" evidence="5">
    <location>
        <begin position="331"/>
        <end position="351"/>
    </location>
</feature>
<dbReference type="InterPro" id="IPR036719">
    <property type="entry name" value="Neuro-gated_channel_TM_sf"/>
</dbReference>
<dbReference type="FunFam" id="2.70.170.10:FF:000028">
    <property type="entry name" value="AcetylCholine Receptor"/>
    <property type="match status" value="1"/>
</dbReference>
<keyword evidence="2 5" id="KW-0812">Transmembrane</keyword>
<dbReference type="InterPro" id="IPR006201">
    <property type="entry name" value="Neur_channel"/>
</dbReference>
<sequence>MAMSFICIIFILIFYKTTLGYVTWGPYRADNTTGPYAVQFTRLQKNLLGNYKTYGRPVKNISTTMTVKLHTVVTQLLTVDEEAQTITLIGFMNMEWNDEFLKWNIREYEDVNQMMVTKPFIWTPDLMLYNSAIGKDMGPFMTILDKVTVESTGRVTCNPKFKIKATCFFDFSDYPYDTQICPLIFGSWSYTLKMLDLIPLPKNRKRSFPTYEMTNNNTSGWSLVDHFTNISYWNAYAKVRSDVKPPPQTQHLTFAEYTVWLKFRRLTPYYGALVLTPACVTSAFTLVFYWLPSDGLALALSLANTALQMMFTDNLLRRLPPSNEDSAPRIVKYYAINLTCTVFSAIIFAILSEITKRKRKTKITKKNIVVPPPKILNQFGYARQNLVSKLDARLGFQRQVDEEISQGERIGEEVQKNRDLSDIPMSSNQMIEDKSEWIQNQNHWMNIVGGMRLCAFFAFLVVYVVSALFLLI</sequence>
<name>A0A915JMK2_ROMCU</name>
<dbReference type="GO" id="GO:0005230">
    <property type="term" value="F:extracellular ligand-gated monoatomic ion channel activity"/>
    <property type="evidence" value="ECO:0007669"/>
    <property type="project" value="InterPro"/>
</dbReference>
<dbReference type="PROSITE" id="PS00236">
    <property type="entry name" value="NEUROTR_ION_CHANNEL"/>
    <property type="match status" value="1"/>
</dbReference>
<keyword evidence="5" id="KW-0813">Transport</keyword>
<dbReference type="PANTHER" id="PTHR18945">
    <property type="entry name" value="NEUROTRANSMITTER GATED ION CHANNEL"/>
    <property type="match status" value="1"/>
</dbReference>
<evidence type="ECO:0000256" key="2">
    <source>
        <dbReference type="ARBA" id="ARBA00022692"/>
    </source>
</evidence>
<keyword evidence="5" id="KW-0732">Signal</keyword>
<dbReference type="InterPro" id="IPR038050">
    <property type="entry name" value="Neuro_actylchol_rec"/>
</dbReference>
<keyword evidence="4 5" id="KW-0472">Membrane</keyword>
<dbReference type="InterPro" id="IPR036734">
    <property type="entry name" value="Neur_chan_lig-bd_sf"/>
</dbReference>
<organism evidence="7 8">
    <name type="scientific">Romanomermis culicivorax</name>
    <name type="common">Nematode worm</name>
    <dbReference type="NCBI Taxonomy" id="13658"/>
    <lineage>
        <taxon>Eukaryota</taxon>
        <taxon>Metazoa</taxon>
        <taxon>Ecdysozoa</taxon>
        <taxon>Nematoda</taxon>
        <taxon>Enoplea</taxon>
        <taxon>Dorylaimia</taxon>
        <taxon>Mermithida</taxon>
        <taxon>Mermithoidea</taxon>
        <taxon>Mermithidae</taxon>
        <taxon>Romanomermis</taxon>
    </lineage>
</organism>
<feature type="domain" description="Neurotransmitter-gated ion-channel ligand-binding" evidence="6">
    <location>
        <begin position="41"/>
        <end position="265"/>
    </location>
</feature>
<feature type="signal peptide" evidence="5">
    <location>
        <begin position="1"/>
        <end position="20"/>
    </location>
</feature>
<dbReference type="AlphaFoldDB" id="A0A915JMK2"/>
<feature type="transmembrane region" description="Helical" evidence="5">
    <location>
        <begin position="453"/>
        <end position="471"/>
    </location>
</feature>
<dbReference type="Gene3D" id="2.70.170.10">
    <property type="entry name" value="Neurotransmitter-gated ion-channel ligand-binding domain"/>
    <property type="match status" value="1"/>
</dbReference>